<evidence type="ECO:0000313" key="2">
    <source>
        <dbReference type="EMBL" id="TSJ44238.1"/>
    </source>
</evidence>
<gene>
    <name evidence="2" type="ORF">FO440_08705</name>
</gene>
<protein>
    <submittedName>
        <fullName evidence="2">Uncharacterized protein</fullName>
    </submittedName>
</protein>
<dbReference type="AlphaFoldDB" id="A0A556MWP9"/>
<dbReference type="RefSeq" id="WP_144247801.1">
    <property type="nucleotide sequence ID" value="NZ_VLPK01000001.1"/>
</dbReference>
<dbReference type="Proteomes" id="UP000318733">
    <property type="component" value="Unassembled WGS sequence"/>
</dbReference>
<feature type="chain" id="PRO_5021767769" evidence="1">
    <location>
        <begin position="21"/>
        <end position="143"/>
    </location>
</feature>
<keyword evidence="1" id="KW-0732">Signal</keyword>
<feature type="signal peptide" evidence="1">
    <location>
        <begin position="1"/>
        <end position="20"/>
    </location>
</feature>
<evidence type="ECO:0000256" key="1">
    <source>
        <dbReference type="SAM" id="SignalP"/>
    </source>
</evidence>
<reference evidence="2 3" key="1">
    <citation type="submission" date="2019-07" db="EMBL/GenBank/DDBJ databases">
        <authorList>
            <person name="Huq M.A."/>
        </authorList>
    </citation>
    <scope>NUCLEOTIDE SEQUENCE [LARGE SCALE GENOMIC DNA]</scope>
    <source>
        <strain evidence="2 3">MAH-19</strain>
    </source>
</reference>
<evidence type="ECO:0000313" key="3">
    <source>
        <dbReference type="Proteomes" id="UP000318733"/>
    </source>
</evidence>
<organism evidence="2 3">
    <name type="scientific">Mucilaginibacter corticis</name>
    <dbReference type="NCBI Taxonomy" id="2597670"/>
    <lineage>
        <taxon>Bacteria</taxon>
        <taxon>Pseudomonadati</taxon>
        <taxon>Bacteroidota</taxon>
        <taxon>Sphingobacteriia</taxon>
        <taxon>Sphingobacteriales</taxon>
        <taxon>Sphingobacteriaceae</taxon>
        <taxon>Mucilaginibacter</taxon>
    </lineage>
</organism>
<keyword evidence="3" id="KW-1185">Reference proteome</keyword>
<name>A0A556MWP9_9SPHI</name>
<dbReference type="EMBL" id="VLPK01000001">
    <property type="protein sequence ID" value="TSJ44238.1"/>
    <property type="molecule type" value="Genomic_DNA"/>
</dbReference>
<sequence length="143" mass="15941">MKLPVTYALILFLISFKSSAQKPCDFLGPLHFKNGKATAIVKATYLGFTETNNPQIIEQLHKKKIIDGKKYANIDFKGEGGIGGTDIDFSIANCPTPFYYGTVQQGLNLNKLKSRKIIKMKCTVYQGVKNDKGLPFFTVEEIN</sequence>
<accession>A0A556MWP9</accession>
<proteinExistence type="predicted"/>
<comment type="caution">
    <text evidence="2">The sequence shown here is derived from an EMBL/GenBank/DDBJ whole genome shotgun (WGS) entry which is preliminary data.</text>
</comment>